<keyword evidence="1" id="KW-0812">Transmembrane</keyword>
<feature type="transmembrane region" description="Helical" evidence="1">
    <location>
        <begin position="161"/>
        <end position="188"/>
    </location>
</feature>
<keyword evidence="1" id="KW-1133">Transmembrane helix</keyword>
<organism evidence="2 3">
    <name type="scientific">Thiospirochaeta perfilievii</name>
    <dbReference type="NCBI Taxonomy" id="252967"/>
    <lineage>
        <taxon>Bacteria</taxon>
        <taxon>Pseudomonadati</taxon>
        <taxon>Spirochaetota</taxon>
        <taxon>Spirochaetia</taxon>
        <taxon>Spirochaetales</taxon>
        <taxon>Spirochaetaceae</taxon>
        <taxon>Thiospirochaeta</taxon>
    </lineage>
</organism>
<evidence type="ECO:0008006" key="4">
    <source>
        <dbReference type="Google" id="ProtNLM"/>
    </source>
</evidence>
<dbReference type="EMBL" id="CP035807">
    <property type="protein sequence ID" value="QEN05688.1"/>
    <property type="molecule type" value="Genomic_DNA"/>
</dbReference>
<evidence type="ECO:0000313" key="2">
    <source>
        <dbReference type="EMBL" id="QEN05688.1"/>
    </source>
</evidence>
<name>A0A5C1QE84_9SPIO</name>
<feature type="transmembrane region" description="Helical" evidence="1">
    <location>
        <begin position="116"/>
        <end position="133"/>
    </location>
</feature>
<feature type="transmembrane region" description="Helical" evidence="1">
    <location>
        <begin position="63"/>
        <end position="81"/>
    </location>
</feature>
<feature type="transmembrane region" description="Helical" evidence="1">
    <location>
        <begin position="88"/>
        <end position="104"/>
    </location>
</feature>
<keyword evidence="1" id="KW-0472">Membrane</keyword>
<accession>A0A5C1QE84</accession>
<reference evidence="2 3" key="1">
    <citation type="submission" date="2019-02" db="EMBL/GenBank/DDBJ databases">
        <authorList>
            <person name="Fomenkov A."/>
            <person name="Dubinina G."/>
            <person name="Grabovich M."/>
            <person name="Vincze T."/>
            <person name="Roberts R.J."/>
        </authorList>
    </citation>
    <scope>NUCLEOTIDE SEQUENCE [LARGE SCALE GENOMIC DNA]</scope>
    <source>
        <strain evidence="2 3">P</strain>
    </source>
</reference>
<gene>
    <name evidence="2" type="ORF">EW093_13530</name>
</gene>
<feature type="transmembrane region" description="Helical" evidence="1">
    <location>
        <begin position="7"/>
        <end position="23"/>
    </location>
</feature>
<feature type="transmembrane region" description="Helical" evidence="1">
    <location>
        <begin position="278"/>
        <end position="296"/>
    </location>
</feature>
<proteinExistence type="predicted"/>
<dbReference type="Proteomes" id="UP000323824">
    <property type="component" value="Chromosome"/>
</dbReference>
<dbReference type="OrthoDB" id="118029at2"/>
<keyword evidence="3" id="KW-1185">Reference proteome</keyword>
<dbReference type="AlphaFoldDB" id="A0A5C1QE84"/>
<feature type="transmembrane region" description="Helical" evidence="1">
    <location>
        <begin position="302"/>
        <end position="320"/>
    </location>
</feature>
<feature type="transmembrane region" description="Helical" evidence="1">
    <location>
        <begin position="252"/>
        <end position="271"/>
    </location>
</feature>
<evidence type="ECO:0000313" key="3">
    <source>
        <dbReference type="Proteomes" id="UP000323824"/>
    </source>
</evidence>
<dbReference type="KEGG" id="sper:EW093_13530"/>
<sequence>MLGKKRVSFYIPYLFIAALYWIFHLKYMPEYLDDAWTLSWAYRLMKFNDVTDYVFGYVNTRGSILFGRGYAYFYGIILELIGWSRSNAVIISTSLTWLTAFIWFKITVNLGYSKKMAKIVSILFLIMEIYFALGNKLRSDSLALCIISFAFYLFIKKHYFFAGLLSIIAFEVHVISLTYFLYILAYLISIFKDMRDRPLFYVKGAIVFLLGVSVGLVYYFFLQREYLEYFFSQTTSEMVGHTFYSYFWKMKFAWRHLPELVIVLVSLIIFFKKKLYKIDSFILPFFICTILSTFIFRRGNYHYTAFVYPSVLLLIAFIVTNIKQEKIFWILLLCYLIPQYGFLYYTNHSFSQKEYEASLQSSIPKDGRFILGNPGAWFALKDREFHEYGYFKRGNREVYEVPNELYLISTKDYRDNIMDQKEWNDTFMKDYLEEKVDSFSTFDGNIVDILLLKKRK</sequence>
<protein>
    <recommendedName>
        <fullName evidence="4">Glycosyltransferase RgtA/B/C/D-like domain-containing protein</fullName>
    </recommendedName>
</protein>
<feature type="transmembrane region" description="Helical" evidence="1">
    <location>
        <begin position="200"/>
        <end position="221"/>
    </location>
</feature>
<reference evidence="2 3" key="2">
    <citation type="submission" date="2019-09" db="EMBL/GenBank/DDBJ databases">
        <title>Complete Genome Sequence and Methylome Analysis of free living Spirochaetas.</title>
        <authorList>
            <person name="Leshcheva N."/>
            <person name="Mikheeva N."/>
        </authorList>
    </citation>
    <scope>NUCLEOTIDE SEQUENCE [LARGE SCALE GENOMIC DNA]</scope>
    <source>
        <strain evidence="2 3">P</strain>
    </source>
</reference>
<evidence type="ECO:0000256" key="1">
    <source>
        <dbReference type="SAM" id="Phobius"/>
    </source>
</evidence>
<feature type="transmembrane region" description="Helical" evidence="1">
    <location>
        <begin position="327"/>
        <end position="345"/>
    </location>
</feature>
<dbReference type="RefSeq" id="WP_149568922.1">
    <property type="nucleotide sequence ID" value="NZ_CP035807.1"/>
</dbReference>
<feature type="transmembrane region" description="Helical" evidence="1">
    <location>
        <begin position="140"/>
        <end position="155"/>
    </location>
</feature>